<proteinExistence type="inferred from homology"/>
<comment type="caution">
    <text evidence="4">The sequence shown here is derived from an EMBL/GenBank/DDBJ whole genome shotgun (WGS) entry which is preliminary data.</text>
</comment>
<evidence type="ECO:0000313" key="4">
    <source>
        <dbReference type="EMBL" id="KAJ1723693.1"/>
    </source>
</evidence>
<keyword evidence="5" id="KW-1185">Reference proteome</keyword>
<protein>
    <submittedName>
        <fullName evidence="4">Uncharacterized protein</fullName>
    </submittedName>
</protein>
<keyword evidence="3" id="KW-0732">Signal</keyword>
<dbReference type="OrthoDB" id="958254at2759"/>
<evidence type="ECO:0000256" key="1">
    <source>
        <dbReference type="ARBA" id="ARBA00005679"/>
    </source>
</evidence>
<keyword evidence="2" id="KW-0325">Glycoprotein</keyword>
<feature type="signal peptide" evidence="3">
    <location>
        <begin position="1"/>
        <end position="19"/>
    </location>
</feature>
<dbReference type="EMBL" id="JANBOJ010000056">
    <property type="protein sequence ID" value="KAJ1723693.1"/>
    <property type="molecule type" value="Genomic_DNA"/>
</dbReference>
<evidence type="ECO:0000256" key="2">
    <source>
        <dbReference type="ARBA" id="ARBA00023180"/>
    </source>
</evidence>
<dbReference type="AlphaFoldDB" id="A0A9W7Y3S6"/>
<feature type="chain" id="PRO_5040841477" evidence="3">
    <location>
        <begin position="20"/>
        <end position="195"/>
    </location>
</feature>
<dbReference type="Proteomes" id="UP001149813">
    <property type="component" value="Unassembled WGS sequence"/>
</dbReference>
<sequence length="195" mass="21502">MFKWSLFAGTLLVAGSALAKVQMNVYLMSKCPDAIRAMRDMAAVYYDNSKTLELQFDYIGELSNSSRFGVECPHGDTEYGDADTALKYILCQQQEPKKIGTYSQMAHCLIGNPTWLPATQCALGTEGIALLQNSVRSAREKSIRTSLTFTLDGETRCLFNSGHWVAPEDGCPGGGSVPKFTESIKALEKNNRRRV</sequence>
<comment type="similarity">
    <text evidence="1">Belongs to the GILT family.</text>
</comment>
<evidence type="ECO:0000313" key="5">
    <source>
        <dbReference type="Proteomes" id="UP001149813"/>
    </source>
</evidence>
<evidence type="ECO:0000256" key="3">
    <source>
        <dbReference type="SAM" id="SignalP"/>
    </source>
</evidence>
<name>A0A9W7Y3S6_9FUNG</name>
<dbReference type="GO" id="GO:0016671">
    <property type="term" value="F:oxidoreductase activity, acting on a sulfur group of donors, disulfide as acceptor"/>
    <property type="evidence" value="ECO:0007669"/>
    <property type="project" value="InterPro"/>
</dbReference>
<dbReference type="InterPro" id="IPR004911">
    <property type="entry name" value="Interferon-induced_GILT"/>
</dbReference>
<organism evidence="4 5">
    <name type="scientific">Coemansia erecta</name>
    <dbReference type="NCBI Taxonomy" id="147472"/>
    <lineage>
        <taxon>Eukaryota</taxon>
        <taxon>Fungi</taxon>
        <taxon>Fungi incertae sedis</taxon>
        <taxon>Zoopagomycota</taxon>
        <taxon>Kickxellomycotina</taxon>
        <taxon>Kickxellomycetes</taxon>
        <taxon>Kickxellales</taxon>
        <taxon>Kickxellaceae</taxon>
        <taxon>Coemansia</taxon>
    </lineage>
</organism>
<reference evidence="4" key="1">
    <citation type="submission" date="2022-07" db="EMBL/GenBank/DDBJ databases">
        <title>Phylogenomic reconstructions and comparative analyses of Kickxellomycotina fungi.</title>
        <authorList>
            <person name="Reynolds N.K."/>
            <person name="Stajich J.E."/>
            <person name="Barry K."/>
            <person name="Grigoriev I.V."/>
            <person name="Crous P."/>
            <person name="Smith M.E."/>
        </authorList>
    </citation>
    <scope>NUCLEOTIDE SEQUENCE</scope>
    <source>
        <strain evidence="4">NBRC 32514</strain>
    </source>
</reference>
<accession>A0A9W7Y3S6</accession>
<dbReference type="Pfam" id="PF03227">
    <property type="entry name" value="GILT"/>
    <property type="match status" value="1"/>
</dbReference>
<gene>
    <name evidence="4" type="ORF">LPJ53_001974</name>
</gene>